<protein>
    <submittedName>
        <fullName evidence="1">Uncharacterized protein</fullName>
    </submittedName>
</protein>
<reference evidence="1 2" key="1">
    <citation type="submission" date="2019-06" db="EMBL/GenBank/DDBJ databases">
        <title>Genome sequence of Janthinobacterium lividum UCD_MED1.</title>
        <authorList>
            <person name="De Leon M.E."/>
            <person name="Jospin G."/>
        </authorList>
    </citation>
    <scope>NUCLEOTIDE SEQUENCE [LARGE SCALE GENOMIC DNA]</scope>
    <source>
        <strain evidence="1 2">UCD_MED1</strain>
    </source>
</reference>
<dbReference type="EMBL" id="VDGE01000003">
    <property type="protein sequence ID" value="TNC77047.1"/>
    <property type="molecule type" value="Genomic_DNA"/>
</dbReference>
<accession>A0A5C4NWG9</accession>
<comment type="caution">
    <text evidence="1">The sequence shown here is derived from an EMBL/GenBank/DDBJ whole genome shotgun (WGS) entry which is preliminary data.</text>
</comment>
<proteinExistence type="predicted"/>
<dbReference type="RefSeq" id="WP_139090707.1">
    <property type="nucleotide sequence ID" value="NZ_VDGE01000003.1"/>
</dbReference>
<gene>
    <name evidence="1" type="ORF">FHI69_11915</name>
</gene>
<organism evidence="1 2">
    <name type="scientific">Janthinobacterium lividum</name>
    <dbReference type="NCBI Taxonomy" id="29581"/>
    <lineage>
        <taxon>Bacteria</taxon>
        <taxon>Pseudomonadati</taxon>
        <taxon>Pseudomonadota</taxon>
        <taxon>Betaproteobacteria</taxon>
        <taxon>Burkholderiales</taxon>
        <taxon>Oxalobacteraceae</taxon>
        <taxon>Janthinobacterium</taxon>
    </lineage>
</organism>
<evidence type="ECO:0000313" key="2">
    <source>
        <dbReference type="Proteomes" id="UP000305681"/>
    </source>
</evidence>
<sequence>MSLIERLARATVCLHLAPHGLHGVLRRAGRPLPDSAFHLPIANPDASWEVALAALRGWLEQDGGKKLPLAVSLASRWCAMQMVPWSGALLDRASAQRFLHSQFSAVYGEGTRAWRLAADDAPYGKPRLACGIDAALLQGVQDAAAAHGRRCLSIEPIAGPAWRSIAGSKPAAFALVEAGRLLLATTSGGRITALHSQPCAADWGGELDRAWRRWNLRAPQLDAIDQVALIDLSGVPQTNVPERFVPVAVASGAHLMREAAWA</sequence>
<dbReference type="Proteomes" id="UP000305681">
    <property type="component" value="Unassembled WGS sequence"/>
</dbReference>
<dbReference type="AlphaFoldDB" id="A0A5C4NWG9"/>
<evidence type="ECO:0000313" key="1">
    <source>
        <dbReference type="EMBL" id="TNC77047.1"/>
    </source>
</evidence>
<name>A0A5C4NWG9_9BURK</name>